<evidence type="ECO:0000256" key="2">
    <source>
        <dbReference type="ARBA" id="ARBA00004787"/>
    </source>
</evidence>
<dbReference type="RefSeq" id="WP_043774051.1">
    <property type="nucleotide sequence ID" value="NZ_JAME01000036.1"/>
</dbReference>
<dbReference type="InterPro" id="IPR001228">
    <property type="entry name" value="IspD"/>
</dbReference>
<comment type="caution">
    <text evidence="8">The sequence shown here is derived from an EMBL/GenBank/DDBJ whole genome shotgun (WGS) entry which is preliminary data.</text>
</comment>
<dbReference type="InterPro" id="IPR018294">
    <property type="entry name" value="ISPD_synthase_CS"/>
</dbReference>
<dbReference type="PROSITE" id="PS01295">
    <property type="entry name" value="ISPD"/>
    <property type="match status" value="1"/>
</dbReference>
<feature type="site" description="Transition state stabilizer" evidence="7">
    <location>
        <position position="22"/>
    </location>
</feature>
<comment type="function">
    <text evidence="7">Catalyzes the formation of 4-diphosphocytidyl-2-C-methyl-D-erythritol from CTP and 2-C-methyl-D-erythritol 4-phosphate (MEP).</text>
</comment>
<dbReference type="STRING" id="1449351.RISW2_14855"/>
<accession>X7F2X7</accession>
<reference evidence="8 9" key="1">
    <citation type="submission" date="2014-01" db="EMBL/GenBank/DDBJ databases">
        <title>Roseivivax isoporae LMG 25204 Genome Sequencing.</title>
        <authorList>
            <person name="Lai Q."/>
            <person name="Li G."/>
            <person name="Shao Z."/>
        </authorList>
    </citation>
    <scope>NUCLEOTIDE SEQUENCE [LARGE SCALE GENOMIC DNA]</scope>
    <source>
        <strain evidence="8 9">LMG 25204</strain>
    </source>
</reference>
<keyword evidence="6 7" id="KW-0414">Isoprene biosynthesis</keyword>
<evidence type="ECO:0000313" key="8">
    <source>
        <dbReference type="EMBL" id="ETX27277.1"/>
    </source>
</evidence>
<keyword evidence="5 7" id="KW-0548">Nucleotidyltransferase</keyword>
<keyword evidence="9" id="KW-1185">Reference proteome</keyword>
<dbReference type="AlphaFoldDB" id="X7F2X7"/>
<dbReference type="eggNOG" id="COG1211">
    <property type="taxonomic scope" value="Bacteria"/>
</dbReference>
<dbReference type="CDD" id="cd02516">
    <property type="entry name" value="CDP-ME_synthetase"/>
    <property type="match status" value="1"/>
</dbReference>
<evidence type="ECO:0000313" key="9">
    <source>
        <dbReference type="Proteomes" id="UP000023430"/>
    </source>
</evidence>
<dbReference type="GO" id="GO:0050518">
    <property type="term" value="F:2-C-methyl-D-erythritol 4-phosphate cytidylyltransferase activity"/>
    <property type="evidence" value="ECO:0007669"/>
    <property type="project" value="UniProtKB-UniRule"/>
</dbReference>
<dbReference type="UniPathway" id="UPA00056">
    <property type="reaction ID" value="UER00093"/>
</dbReference>
<evidence type="ECO:0000256" key="1">
    <source>
        <dbReference type="ARBA" id="ARBA00001282"/>
    </source>
</evidence>
<evidence type="ECO:0000256" key="6">
    <source>
        <dbReference type="ARBA" id="ARBA00023229"/>
    </source>
</evidence>
<dbReference type="EMBL" id="JAME01000036">
    <property type="protein sequence ID" value="ETX27277.1"/>
    <property type="molecule type" value="Genomic_DNA"/>
</dbReference>
<evidence type="ECO:0000256" key="4">
    <source>
        <dbReference type="ARBA" id="ARBA00022679"/>
    </source>
</evidence>
<dbReference type="InterPro" id="IPR050088">
    <property type="entry name" value="IspD/TarI_cytidylyltransf_bact"/>
</dbReference>
<feature type="site" description="Positions MEP for the nucleophilic attack" evidence="7">
    <location>
        <position position="146"/>
    </location>
</feature>
<evidence type="ECO:0000256" key="3">
    <source>
        <dbReference type="ARBA" id="ARBA00009789"/>
    </source>
</evidence>
<dbReference type="InterPro" id="IPR034683">
    <property type="entry name" value="IspD/TarI"/>
</dbReference>
<dbReference type="PANTHER" id="PTHR32125">
    <property type="entry name" value="2-C-METHYL-D-ERYTHRITOL 4-PHOSPHATE CYTIDYLYLTRANSFERASE, CHLOROPLASTIC"/>
    <property type="match status" value="1"/>
</dbReference>
<gene>
    <name evidence="7" type="primary">ispD</name>
    <name evidence="8" type="ORF">RISW2_14855</name>
</gene>
<comment type="similarity">
    <text evidence="3 7">Belongs to the IspD/TarI cytidylyltransferase family. IspD subfamily.</text>
</comment>
<dbReference type="Gene3D" id="3.90.550.10">
    <property type="entry name" value="Spore Coat Polysaccharide Biosynthesis Protein SpsA, Chain A"/>
    <property type="match status" value="1"/>
</dbReference>
<dbReference type="InterPro" id="IPR029044">
    <property type="entry name" value="Nucleotide-diphossugar_trans"/>
</dbReference>
<dbReference type="Pfam" id="PF01128">
    <property type="entry name" value="IspD"/>
    <property type="match status" value="1"/>
</dbReference>
<comment type="catalytic activity">
    <reaction evidence="1 7">
        <text>2-C-methyl-D-erythritol 4-phosphate + CTP + H(+) = 4-CDP-2-C-methyl-D-erythritol + diphosphate</text>
        <dbReference type="Rhea" id="RHEA:13429"/>
        <dbReference type="ChEBI" id="CHEBI:15378"/>
        <dbReference type="ChEBI" id="CHEBI:33019"/>
        <dbReference type="ChEBI" id="CHEBI:37563"/>
        <dbReference type="ChEBI" id="CHEBI:57823"/>
        <dbReference type="ChEBI" id="CHEBI:58262"/>
        <dbReference type="EC" id="2.7.7.60"/>
    </reaction>
</comment>
<dbReference type="PATRIC" id="fig|1449351.3.peg.3841"/>
<keyword evidence="4 7" id="KW-0808">Transferase</keyword>
<dbReference type="Proteomes" id="UP000023430">
    <property type="component" value="Unassembled WGS sequence"/>
</dbReference>
<dbReference type="SUPFAM" id="SSF53448">
    <property type="entry name" value="Nucleotide-diphospho-sugar transferases"/>
    <property type="match status" value="1"/>
</dbReference>
<dbReference type="GO" id="GO:0019288">
    <property type="term" value="P:isopentenyl diphosphate biosynthetic process, methylerythritol 4-phosphate pathway"/>
    <property type="evidence" value="ECO:0007669"/>
    <property type="project" value="UniProtKB-UniRule"/>
</dbReference>
<dbReference type="EC" id="2.7.7.60" evidence="7"/>
<feature type="site" description="Transition state stabilizer" evidence="7">
    <location>
        <position position="15"/>
    </location>
</feature>
<protein>
    <recommendedName>
        <fullName evidence="7">2-C-methyl-D-erythritol 4-phosphate cytidylyltransferase</fullName>
        <ecNumber evidence="7">2.7.7.60</ecNumber>
    </recommendedName>
    <alternativeName>
        <fullName evidence="7">4-diphosphocytidyl-2C-methyl-D-erythritol synthase</fullName>
    </alternativeName>
    <alternativeName>
        <fullName evidence="7">MEP cytidylyltransferase</fullName>
        <shortName evidence="7">MCT</shortName>
    </alternativeName>
</protein>
<dbReference type="NCBIfam" id="TIGR00453">
    <property type="entry name" value="ispD"/>
    <property type="match status" value="1"/>
</dbReference>
<sequence length="226" mass="23293">MRTAALIVAAGRGTRAGGAVPKQWRVVAGRTVARWTLEVFEGMPATLVVHPDDMDFARAAAEGLDVSVVAGGATRAASVRAGLEAMAATPPDCVLIHDVARPCLPRAVLDAVVAALGHADGAAPALAVTDALWTGADGFVTGTRDRAGLFRAQTPQGFRYDAILAAHRGHAGSDAADDVEIARAAGLAVAIVPGSEQNLKITGPGDFDRAAAILEERHGRKARERI</sequence>
<feature type="site" description="Positions MEP for the nucleophilic attack" evidence="7">
    <location>
        <position position="200"/>
    </location>
</feature>
<name>X7F2X7_9RHOB</name>
<evidence type="ECO:0000256" key="5">
    <source>
        <dbReference type="ARBA" id="ARBA00022695"/>
    </source>
</evidence>
<organism evidence="8 9">
    <name type="scientific">Roseivivax isoporae LMG 25204</name>
    <dbReference type="NCBI Taxonomy" id="1449351"/>
    <lineage>
        <taxon>Bacteria</taxon>
        <taxon>Pseudomonadati</taxon>
        <taxon>Pseudomonadota</taxon>
        <taxon>Alphaproteobacteria</taxon>
        <taxon>Rhodobacterales</taxon>
        <taxon>Roseobacteraceae</taxon>
        <taxon>Roseivivax</taxon>
    </lineage>
</organism>
<evidence type="ECO:0000256" key="7">
    <source>
        <dbReference type="HAMAP-Rule" id="MF_00108"/>
    </source>
</evidence>
<comment type="pathway">
    <text evidence="2 7">Isoprenoid biosynthesis; isopentenyl diphosphate biosynthesis via DXP pathway; isopentenyl diphosphate from 1-deoxy-D-xylulose 5-phosphate: step 2/6.</text>
</comment>
<dbReference type="HAMAP" id="MF_00108">
    <property type="entry name" value="IspD"/>
    <property type="match status" value="1"/>
</dbReference>
<proteinExistence type="inferred from homology"/>
<dbReference type="PANTHER" id="PTHR32125:SF4">
    <property type="entry name" value="2-C-METHYL-D-ERYTHRITOL 4-PHOSPHATE CYTIDYLYLTRANSFERASE, CHLOROPLASTIC"/>
    <property type="match status" value="1"/>
</dbReference>